<comment type="caution">
    <text evidence="2">The sequence shown here is derived from an EMBL/GenBank/DDBJ whole genome shotgun (WGS) entry which is preliminary data.</text>
</comment>
<reference evidence="3" key="1">
    <citation type="journal article" date="2019" name="Int. J. Syst. Evol. Microbiol.">
        <title>The Global Catalogue of Microorganisms (GCM) 10K type strain sequencing project: providing services to taxonomists for standard genome sequencing and annotation.</title>
        <authorList>
            <consortium name="The Broad Institute Genomics Platform"/>
            <consortium name="The Broad Institute Genome Sequencing Center for Infectious Disease"/>
            <person name="Wu L."/>
            <person name="Ma J."/>
        </authorList>
    </citation>
    <scope>NUCLEOTIDE SEQUENCE [LARGE SCALE GENOMIC DNA]</scope>
    <source>
        <strain evidence="3">CGMCC 1.15942</strain>
    </source>
</reference>
<proteinExistence type="predicted"/>
<evidence type="ECO:0000259" key="1">
    <source>
        <dbReference type="PROSITE" id="PS51704"/>
    </source>
</evidence>
<evidence type="ECO:0000313" key="2">
    <source>
        <dbReference type="EMBL" id="GGC87763.1"/>
    </source>
</evidence>
<protein>
    <recommendedName>
        <fullName evidence="1">GP-PDE domain-containing protein</fullName>
    </recommendedName>
</protein>
<dbReference type="InterPro" id="IPR030395">
    <property type="entry name" value="GP_PDE_dom"/>
</dbReference>
<dbReference type="SUPFAM" id="SSF51695">
    <property type="entry name" value="PLC-like phosphodiesterases"/>
    <property type="match status" value="1"/>
</dbReference>
<dbReference type="EMBL" id="BMKI01000002">
    <property type="protein sequence ID" value="GGC87763.1"/>
    <property type="molecule type" value="Genomic_DNA"/>
</dbReference>
<organism evidence="2 3">
    <name type="scientific">Enterococcus wangshanyuanii</name>
    <dbReference type="NCBI Taxonomy" id="2005703"/>
    <lineage>
        <taxon>Bacteria</taxon>
        <taxon>Bacillati</taxon>
        <taxon>Bacillota</taxon>
        <taxon>Bacilli</taxon>
        <taxon>Lactobacillales</taxon>
        <taxon>Enterococcaceae</taxon>
        <taxon>Enterococcus</taxon>
    </lineage>
</organism>
<dbReference type="PROSITE" id="PS51704">
    <property type="entry name" value="GP_PDE"/>
    <property type="match status" value="1"/>
</dbReference>
<feature type="domain" description="GP-PDE" evidence="1">
    <location>
        <begin position="193"/>
        <end position="437"/>
    </location>
</feature>
<dbReference type="RefSeq" id="WP_088269534.1">
    <property type="nucleotide sequence ID" value="NZ_BMKI01000002.1"/>
</dbReference>
<dbReference type="InterPro" id="IPR017946">
    <property type="entry name" value="PLC-like_Pdiesterase_TIM-brl"/>
</dbReference>
<keyword evidence="3" id="KW-1185">Reference proteome</keyword>
<name>A0ABQ1NZ71_9ENTE</name>
<accession>A0ABQ1NZ71</accession>
<gene>
    <name evidence="2" type="ORF">GCM10011573_16720</name>
</gene>
<evidence type="ECO:0000313" key="3">
    <source>
        <dbReference type="Proteomes" id="UP000630615"/>
    </source>
</evidence>
<sequence>MAYAKQTWVPYDENKSEEENIKSGAVGTAERMNHIEDGIKTTDNDFTSHKSDTVSHVTKTDRDKWDAKLQASNVTNYQKKKVTNDDGTALFKAGDTDTILAKIIEIGAGNYTGEGTGKTSDSPNTNNVRLFVNMVVSSAGSVIAIDSQGNLFTRAVSGSVWRGEWQEYVPKTMFDDLSSKVNANSSNFNNNQLKVVLHRGFNNNSPENVAYSFKKAKKQGALIVESDISYTKDNVPVMLHDETINRTARNDDGSEIATPTKILDLTLAQAKTYDFGIAWGTQYKGQRILTLDEFILLCKRLGLNIYLELKESVNGPRCQMILDILNKYDYYNNIVFVGSFYNLNIMKSYAPDVRIGYVTNVTDAALENAAKLRTGKNEVFINTNISTLTDEGAQKVADQGFGLEVWTADTAALVDKALNYNVLGIATNFYDVVGHLIDRDGI</sequence>
<dbReference type="PANTHER" id="PTHR46211:SF14">
    <property type="entry name" value="GLYCEROPHOSPHODIESTER PHOSPHODIESTERASE"/>
    <property type="match status" value="1"/>
</dbReference>
<dbReference type="Pfam" id="PF03009">
    <property type="entry name" value="GDPD"/>
    <property type="match status" value="1"/>
</dbReference>
<dbReference type="PANTHER" id="PTHR46211">
    <property type="entry name" value="GLYCEROPHOSPHORYL DIESTER PHOSPHODIESTERASE"/>
    <property type="match status" value="1"/>
</dbReference>
<dbReference type="Proteomes" id="UP000630615">
    <property type="component" value="Unassembled WGS sequence"/>
</dbReference>
<dbReference type="Gene3D" id="3.20.20.190">
    <property type="entry name" value="Phosphatidylinositol (PI) phosphodiesterase"/>
    <property type="match status" value="1"/>
</dbReference>